<feature type="non-terminal residue" evidence="1">
    <location>
        <position position="1"/>
    </location>
</feature>
<accession>A0A067MD14</accession>
<dbReference type="InParanoid" id="A0A067MD14"/>
<reference evidence="2" key="1">
    <citation type="journal article" date="2014" name="Proc. Natl. Acad. Sci. U.S.A.">
        <title>Extensive sampling of basidiomycete genomes demonstrates inadequacy of the white-rot/brown-rot paradigm for wood decay fungi.</title>
        <authorList>
            <person name="Riley R."/>
            <person name="Salamov A.A."/>
            <person name="Brown D.W."/>
            <person name="Nagy L.G."/>
            <person name="Floudas D."/>
            <person name="Held B.W."/>
            <person name="Levasseur A."/>
            <person name="Lombard V."/>
            <person name="Morin E."/>
            <person name="Otillar R."/>
            <person name="Lindquist E.A."/>
            <person name="Sun H."/>
            <person name="LaButti K.M."/>
            <person name="Schmutz J."/>
            <person name="Jabbour D."/>
            <person name="Luo H."/>
            <person name="Baker S.E."/>
            <person name="Pisabarro A.G."/>
            <person name="Walton J.D."/>
            <person name="Blanchette R.A."/>
            <person name="Henrissat B."/>
            <person name="Martin F."/>
            <person name="Cullen D."/>
            <person name="Hibbett D.S."/>
            <person name="Grigoriev I.V."/>
        </authorList>
    </citation>
    <scope>NUCLEOTIDE SEQUENCE [LARGE SCALE GENOMIC DNA]</scope>
    <source>
        <strain evidence="2">FD-172 SS1</strain>
    </source>
</reference>
<keyword evidence="2" id="KW-1185">Reference proteome</keyword>
<evidence type="ECO:0008006" key="3">
    <source>
        <dbReference type="Google" id="ProtNLM"/>
    </source>
</evidence>
<dbReference type="AlphaFoldDB" id="A0A067MD14"/>
<evidence type="ECO:0000313" key="1">
    <source>
        <dbReference type="EMBL" id="KDQ09762.1"/>
    </source>
</evidence>
<name>A0A067MD14_BOTB1</name>
<gene>
    <name evidence="1" type="ORF">BOTBODRAFT_116785</name>
</gene>
<proteinExistence type="predicted"/>
<dbReference type="HOGENOM" id="CLU_084529_0_0_1"/>
<sequence length="159" mass="17371">VADALRCLASVPAPAGLTLGLAGSGPARHRLFKDAKAPLLFTSKLALRNYMNKALEWIPARCRPAKMNFSDDKIISTQSDMDKSHFFLDENGKSCIIDFDAVALLPESFASHTMHSHLFGREAVKYLDWSRSPNAYSMARAGAVVIMNSSRTLGTLVSI</sequence>
<protein>
    <recommendedName>
        <fullName evidence="3">Aminoglycoside phosphotransferase domain-containing protein</fullName>
    </recommendedName>
</protein>
<dbReference type="EMBL" id="KL198075">
    <property type="protein sequence ID" value="KDQ09762.1"/>
    <property type="molecule type" value="Genomic_DNA"/>
</dbReference>
<dbReference type="Proteomes" id="UP000027195">
    <property type="component" value="Unassembled WGS sequence"/>
</dbReference>
<dbReference type="OrthoDB" id="3250044at2759"/>
<organism evidence="1 2">
    <name type="scientific">Botryobasidium botryosum (strain FD-172 SS1)</name>
    <dbReference type="NCBI Taxonomy" id="930990"/>
    <lineage>
        <taxon>Eukaryota</taxon>
        <taxon>Fungi</taxon>
        <taxon>Dikarya</taxon>
        <taxon>Basidiomycota</taxon>
        <taxon>Agaricomycotina</taxon>
        <taxon>Agaricomycetes</taxon>
        <taxon>Cantharellales</taxon>
        <taxon>Botryobasidiaceae</taxon>
        <taxon>Botryobasidium</taxon>
    </lineage>
</organism>
<evidence type="ECO:0000313" key="2">
    <source>
        <dbReference type="Proteomes" id="UP000027195"/>
    </source>
</evidence>